<dbReference type="CDD" id="cd06981">
    <property type="entry name" value="cupin_reut_a1446"/>
    <property type="match status" value="1"/>
</dbReference>
<dbReference type="InterPro" id="IPR013096">
    <property type="entry name" value="Cupin_2"/>
</dbReference>
<dbReference type="Gene3D" id="2.60.120.10">
    <property type="entry name" value="Jelly Rolls"/>
    <property type="match status" value="1"/>
</dbReference>
<dbReference type="EMBL" id="CP001029">
    <property type="protein sequence ID" value="ACB82874.1"/>
    <property type="molecule type" value="Genomic_DNA"/>
</dbReference>
<feature type="compositionally biased region" description="Low complexity" evidence="1">
    <location>
        <begin position="1"/>
        <end position="15"/>
    </location>
</feature>
<dbReference type="AlphaFoldDB" id="B1ZJW0"/>
<evidence type="ECO:0000313" key="3">
    <source>
        <dbReference type="EMBL" id="ACB82874.1"/>
    </source>
</evidence>
<gene>
    <name evidence="3" type="ordered locus">Mpop_4778</name>
</gene>
<evidence type="ECO:0000259" key="2">
    <source>
        <dbReference type="Pfam" id="PF07883"/>
    </source>
</evidence>
<dbReference type="KEGG" id="mpo:Mpop_4778"/>
<reference evidence="3" key="1">
    <citation type="submission" date="2008-04" db="EMBL/GenBank/DDBJ databases">
        <title>Complete sequence of chromosome of Methylobacterium populi BJ001.</title>
        <authorList>
            <consortium name="US DOE Joint Genome Institute"/>
            <person name="Copeland A."/>
            <person name="Lucas S."/>
            <person name="Lapidus A."/>
            <person name="Glavina del Rio T."/>
            <person name="Dalin E."/>
            <person name="Tice H."/>
            <person name="Bruce D."/>
            <person name="Goodwin L."/>
            <person name="Pitluck S."/>
            <person name="Chertkov O."/>
            <person name="Brettin T."/>
            <person name="Detter J.C."/>
            <person name="Han C."/>
            <person name="Kuske C.R."/>
            <person name="Schmutz J."/>
            <person name="Larimer F."/>
            <person name="Land M."/>
            <person name="Hauser L."/>
            <person name="Kyrpides N."/>
            <person name="Mikhailova N."/>
            <person name="Marx C."/>
            <person name="Richardson P."/>
        </authorList>
    </citation>
    <scope>NUCLEOTIDE SEQUENCE [LARGE SCALE GENOMIC DNA]</scope>
    <source>
        <strain evidence="3">BJ001</strain>
    </source>
</reference>
<protein>
    <submittedName>
        <fullName evidence="3">Cupin 2 conserved barrel domain protein</fullName>
    </submittedName>
</protein>
<dbReference type="Proteomes" id="UP000007136">
    <property type="component" value="Chromosome"/>
</dbReference>
<dbReference type="InterPro" id="IPR011051">
    <property type="entry name" value="RmlC_Cupin_sf"/>
</dbReference>
<accession>B1ZJW0</accession>
<name>B1ZJW0_METPB</name>
<dbReference type="Pfam" id="PF07883">
    <property type="entry name" value="Cupin_2"/>
    <property type="match status" value="1"/>
</dbReference>
<evidence type="ECO:0000256" key="1">
    <source>
        <dbReference type="SAM" id="MobiDB-lite"/>
    </source>
</evidence>
<dbReference type="InterPro" id="IPR014710">
    <property type="entry name" value="RmlC-like_jellyroll"/>
</dbReference>
<feature type="region of interest" description="Disordered" evidence="1">
    <location>
        <begin position="1"/>
        <end position="32"/>
    </location>
</feature>
<evidence type="ECO:0000313" key="4">
    <source>
        <dbReference type="Proteomes" id="UP000007136"/>
    </source>
</evidence>
<proteinExistence type="predicted"/>
<sequence>MSRRPASPGLPLSPEESPRMSDHPNLYAGPPTRTDAEIFETLLTRPGIRVERIVSTGQASPPGFWYDQDGDEWVAVLKGSAELRFADEPAPRRLAEGDHLLIPAHCRHRVERTANPTIWLAVHLAPR</sequence>
<dbReference type="STRING" id="441620.Mpop_4778"/>
<feature type="domain" description="Cupin type-2" evidence="2">
    <location>
        <begin position="68"/>
        <end position="122"/>
    </location>
</feature>
<dbReference type="SUPFAM" id="SSF51182">
    <property type="entry name" value="RmlC-like cupins"/>
    <property type="match status" value="1"/>
</dbReference>
<organism evidence="3 4">
    <name type="scientific">Methylorubrum populi (strain ATCC BAA-705 / NCIMB 13946 / BJ001)</name>
    <name type="common">Methylobacterium populi</name>
    <dbReference type="NCBI Taxonomy" id="441620"/>
    <lineage>
        <taxon>Bacteria</taxon>
        <taxon>Pseudomonadati</taxon>
        <taxon>Pseudomonadota</taxon>
        <taxon>Alphaproteobacteria</taxon>
        <taxon>Hyphomicrobiales</taxon>
        <taxon>Methylobacteriaceae</taxon>
        <taxon>Methylorubrum</taxon>
    </lineage>
</organism>
<dbReference type="eggNOG" id="COG1917">
    <property type="taxonomic scope" value="Bacteria"/>
</dbReference>
<dbReference type="HOGENOM" id="CLU_147397_0_1_5"/>